<dbReference type="AlphaFoldDB" id="A0A437RI28"/>
<feature type="region of interest" description="Disordered" evidence="2">
    <location>
        <begin position="670"/>
        <end position="702"/>
    </location>
</feature>
<evidence type="ECO:0000256" key="1">
    <source>
        <dbReference type="SAM" id="Coils"/>
    </source>
</evidence>
<dbReference type="Proteomes" id="UP000285575">
    <property type="component" value="Unassembled WGS sequence"/>
</dbReference>
<keyword evidence="6" id="KW-1185">Reference proteome</keyword>
<feature type="coiled-coil region" evidence="1">
    <location>
        <begin position="284"/>
        <end position="311"/>
    </location>
</feature>
<feature type="chain" id="PRO_5019006433" evidence="4">
    <location>
        <begin position="26"/>
        <end position="702"/>
    </location>
</feature>
<keyword evidence="3" id="KW-0472">Membrane</keyword>
<gene>
    <name evidence="5" type="ORF">EOE66_11380</name>
</gene>
<feature type="region of interest" description="Disordered" evidence="2">
    <location>
        <begin position="403"/>
        <end position="435"/>
    </location>
</feature>
<organism evidence="5 6">
    <name type="scientific">Rubrivivax rivuli</name>
    <dbReference type="NCBI Taxonomy" id="1862385"/>
    <lineage>
        <taxon>Bacteria</taxon>
        <taxon>Pseudomonadati</taxon>
        <taxon>Pseudomonadota</taxon>
        <taxon>Betaproteobacteria</taxon>
        <taxon>Burkholderiales</taxon>
        <taxon>Sphaerotilaceae</taxon>
        <taxon>Rubrivivax</taxon>
    </lineage>
</organism>
<feature type="compositionally biased region" description="Pro residues" evidence="2">
    <location>
        <begin position="403"/>
        <end position="414"/>
    </location>
</feature>
<proteinExistence type="predicted"/>
<evidence type="ECO:0000256" key="3">
    <source>
        <dbReference type="SAM" id="Phobius"/>
    </source>
</evidence>
<feature type="transmembrane region" description="Helical" evidence="3">
    <location>
        <begin position="328"/>
        <end position="348"/>
    </location>
</feature>
<evidence type="ECO:0000256" key="2">
    <source>
        <dbReference type="SAM" id="MobiDB-lite"/>
    </source>
</evidence>
<accession>A0A437RI28</accession>
<feature type="region of interest" description="Disordered" evidence="2">
    <location>
        <begin position="141"/>
        <end position="241"/>
    </location>
</feature>
<comment type="caution">
    <text evidence="5">The sequence shown here is derived from an EMBL/GenBank/DDBJ whole genome shotgun (WGS) entry which is preliminary data.</text>
</comment>
<keyword evidence="1" id="KW-0175">Coiled coil</keyword>
<evidence type="ECO:0000256" key="4">
    <source>
        <dbReference type="SAM" id="SignalP"/>
    </source>
</evidence>
<protein>
    <submittedName>
        <fullName evidence="5">Uncharacterized protein</fullName>
    </submittedName>
</protein>
<name>A0A437RI28_9BURK</name>
<feature type="compositionally biased region" description="Low complexity" evidence="2">
    <location>
        <begin position="154"/>
        <end position="183"/>
    </location>
</feature>
<feature type="signal peptide" evidence="4">
    <location>
        <begin position="1"/>
        <end position="25"/>
    </location>
</feature>
<dbReference type="RefSeq" id="WP_128228786.1">
    <property type="nucleotide sequence ID" value="NZ_SACR01000003.1"/>
</dbReference>
<feature type="compositionally biased region" description="Low complexity" evidence="2">
    <location>
        <begin position="225"/>
        <end position="234"/>
    </location>
</feature>
<keyword evidence="3" id="KW-1133">Transmembrane helix</keyword>
<dbReference type="EMBL" id="SACR01000003">
    <property type="protein sequence ID" value="RVU46426.1"/>
    <property type="molecule type" value="Genomic_DNA"/>
</dbReference>
<keyword evidence="4" id="KW-0732">Signal</keyword>
<keyword evidence="3" id="KW-0812">Transmembrane</keyword>
<reference evidence="5 6" key="1">
    <citation type="submission" date="2019-01" db="EMBL/GenBank/DDBJ databases">
        <authorList>
            <person name="Chen W.-M."/>
        </authorList>
    </citation>
    <scope>NUCLEOTIDE SEQUENCE [LARGE SCALE GENOMIC DNA]</scope>
    <source>
        <strain evidence="5 6">KYPY4</strain>
    </source>
</reference>
<feature type="compositionally biased region" description="Basic and acidic residues" evidence="2">
    <location>
        <begin position="204"/>
        <end position="224"/>
    </location>
</feature>
<evidence type="ECO:0000313" key="5">
    <source>
        <dbReference type="EMBL" id="RVU46426.1"/>
    </source>
</evidence>
<sequence length="702" mass="74418">MPFLRSCLSFAIAGAVASLALSASAAGLSATNASAVLGRPLDFSVQVRLQPGEVLEPACVSAEVVVGDRRLPAGLVNTALKPTGSDSARIRVTTDSIVDEPVVSVTLNAGCASARFSRRFVVLADPPLEPTAGALPAEQLPLAPTSTAPPQPLPQNLNLAAPSAPVAGGERLASAEAAPASGEARARLRPARTEAAKRAAVTPRSERGASAREAQRVRAARRAEQNQARKAAAPARREAKAEVPRLRLEAAAPVVAAGTTVSVDEALQAVAQAASAAREAASAAQVASARIATLEQTVKSLRSEVQAGREVAADLRSRLTRAEDAGRWTWPLLALVLLLTALAAWMAWRLNAAERARQRSWQAGVEAAGTAAPLGPPAPNVDMPSRLQTAPIPFVTSEIRVPPPAAARPRPAWPAPVQLDASDTRSPALPSANPAAALGAPLRTAQPVRAAAPAAPMEATTPMERTDLLPQRTSIDDTAPRDVSIEELIDLEQQAEFFVVLGQDAAAIDLLVEHLRHTGGGSPLPYLKLLEIHRRRGDREDYERTRVRFNQRFNAYAPEWGTDLGAGRSLDSYAGVLPRLEKVWPRPLDAMAELEALLFRKSRGELFDLPAYREVLFLYSLARDLLDRESVESGKVDLLLPLADGSDFGSTAPAPYLTLESERGALDTSATAPLDFDLSSDPGRPTSIFGPLDEPPARSRRR</sequence>
<evidence type="ECO:0000313" key="6">
    <source>
        <dbReference type="Proteomes" id="UP000285575"/>
    </source>
</evidence>
<dbReference type="OrthoDB" id="9180424at2"/>